<dbReference type="Proteomes" id="UP000002258">
    <property type="component" value="Chromosome 5"/>
</dbReference>
<dbReference type="InParanoid" id="A3LV65"/>
<sequence>MPSFANVYWSSDLSTGLSRLNEQSNRSIQQLHELRKLVFSYMNYYHSNSEFLNKLSIDSYPMDSEFRPYDRFNFSLRHQVPGRVPSVVMSAQPSSSEVSIENKTEEIYVDTAFQLYVKNMSEESHSLITLASVIDREVLEKVTVFLKKHEPEVKESLSELYDIYHDYVATYDKVEKTKKEYEEVLRLKEFADASQQERRKVEESTQNSKSSTPMKAVEEAVEEESHSPANSLESEYKFPLRIGSVEIDSLRSLSKLLADLISSVDVVKRKIPIPGYRNELFSSDQLCSQLLRTRPRGIDPTRLKLEKFGQALIDYKFIVGTGFLGNRKFKSEGMWFEWSELALYISTYDPEQELETIKSAHTTASAKSSTSSSPSQSQGTSIQQSKFMNEVASTTSKRFNGLLNTVKSSLMKTNYDENLAAVKENYLELYMELQELKYIYDRELINKSHFLENFERHKIELIYKSLAKLSEIIYNFSLNSTNRLHVMAKDYIDRVNKPENYVRDFDKLLSDFSSGIYFPTSALGVKPTSVNNNFQNLEFQFNLFKDIPLQLKYSQVSNEDEQLLSTGSIPVFFYRSMENLESTASSHEKLAQLWQNPLDHEYWELKKTILNKIAVFGITDRSSLNEVKVEENIIDSVLSVLKDQSVDAVVNFIKNWLLEISDSLIPCVVYDSITSVYKLGTNDTTKRIKELERILGSIPRSNLASLIFILEHIAMSFDLTTITSYELSDELQEDLESLSEDIDKVKEVSNKLNAMDAIGSIPFVHLIFRPSVSKNASGFKPPLDIYIDLLSDLLSVRVRMALFKVLVSNEKNYLLKLKNTKGGFQVKKALPGIPLPSIPPESPPTPSKTVSNGDSKSGLAPENFTLRPFRTRSTPVPSPSSSP</sequence>
<feature type="region of interest" description="Disordered" evidence="2">
    <location>
        <begin position="361"/>
        <end position="385"/>
    </location>
</feature>
<evidence type="ECO:0000313" key="4">
    <source>
        <dbReference type="EMBL" id="ABN67071.2"/>
    </source>
</evidence>
<feature type="compositionally biased region" description="Pro residues" evidence="2">
    <location>
        <begin position="835"/>
        <end position="846"/>
    </location>
</feature>
<dbReference type="PROSITE" id="PS50238">
    <property type="entry name" value="RHOGAP"/>
    <property type="match status" value="1"/>
</dbReference>
<evidence type="ECO:0000313" key="5">
    <source>
        <dbReference type="Proteomes" id="UP000002258"/>
    </source>
</evidence>
<dbReference type="GeneID" id="4839182"/>
<dbReference type="SUPFAM" id="SSF103657">
    <property type="entry name" value="BAR/IMD domain-like"/>
    <property type="match status" value="1"/>
</dbReference>
<dbReference type="RefSeq" id="XP_001385100.2">
    <property type="nucleotide sequence ID" value="XM_001385063.1"/>
</dbReference>
<evidence type="ECO:0000256" key="1">
    <source>
        <dbReference type="SAM" id="Coils"/>
    </source>
</evidence>
<gene>
    <name evidence="4" type="ORF">PICST_60893</name>
</gene>
<feature type="domain" description="Rho-GAP" evidence="3">
    <location>
        <begin position="554"/>
        <end position="814"/>
    </location>
</feature>
<dbReference type="eggNOG" id="ENOG502R1XI">
    <property type="taxonomic scope" value="Eukaryota"/>
</dbReference>
<dbReference type="HOGENOM" id="CLU_334934_0_0_1"/>
<evidence type="ECO:0000259" key="3">
    <source>
        <dbReference type="PROSITE" id="PS50238"/>
    </source>
</evidence>
<feature type="non-terminal residue" evidence="4">
    <location>
        <position position="883"/>
    </location>
</feature>
<feature type="coiled-coil region" evidence="1">
    <location>
        <begin position="728"/>
        <end position="755"/>
    </location>
</feature>
<dbReference type="InterPro" id="IPR008936">
    <property type="entry name" value="Rho_GTPase_activation_prot"/>
</dbReference>
<dbReference type="OMA" id="SEGMWFE"/>
<feature type="compositionally biased region" description="Polar residues" evidence="2">
    <location>
        <begin position="204"/>
        <end position="213"/>
    </location>
</feature>
<dbReference type="OrthoDB" id="2155291at2759"/>
<keyword evidence="5" id="KW-1185">Reference proteome</keyword>
<organism evidence="4 5">
    <name type="scientific">Scheffersomyces stipitis (strain ATCC 58785 / CBS 6054 / NBRC 10063 / NRRL Y-11545)</name>
    <name type="common">Yeast</name>
    <name type="synonym">Pichia stipitis</name>
    <dbReference type="NCBI Taxonomy" id="322104"/>
    <lineage>
        <taxon>Eukaryota</taxon>
        <taxon>Fungi</taxon>
        <taxon>Dikarya</taxon>
        <taxon>Ascomycota</taxon>
        <taxon>Saccharomycotina</taxon>
        <taxon>Pichiomycetes</taxon>
        <taxon>Debaryomycetaceae</taxon>
        <taxon>Scheffersomyces</taxon>
    </lineage>
</organism>
<dbReference type="AlphaFoldDB" id="A3LV65"/>
<accession>A3LV65</accession>
<feature type="region of interest" description="Disordered" evidence="2">
    <location>
        <begin position="196"/>
        <end position="230"/>
    </location>
</feature>
<dbReference type="SUPFAM" id="SSF48350">
    <property type="entry name" value="GTPase activation domain, GAP"/>
    <property type="match status" value="1"/>
</dbReference>
<dbReference type="Gene3D" id="1.20.1270.60">
    <property type="entry name" value="Arfaptin homology (AH) domain/BAR domain"/>
    <property type="match status" value="1"/>
</dbReference>
<feature type="region of interest" description="Disordered" evidence="2">
    <location>
        <begin position="835"/>
        <end position="883"/>
    </location>
</feature>
<dbReference type="EMBL" id="CP000499">
    <property type="protein sequence ID" value="ABN67071.2"/>
    <property type="molecule type" value="Genomic_DNA"/>
</dbReference>
<reference evidence="4 5" key="1">
    <citation type="journal article" date="2007" name="Nat. Biotechnol.">
        <title>Genome sequence of the lignocellulose-bioconverting and xylose-fermenting yeast Pichia stipitis.</title>
        <authorList>
            <person name="Jeffries T.W."/>
            <person name="Grigoriev I.V."/>
            <person name="Grimwood J."/>
            <person name="Laplaza J.M."/>
            <person name="Aerts A."/>
            <person name="Salamov A."/>
            <person name="Schmutz J."/>
            <person name="Lindquist E."/>
            <person name="Dehal P."/>
            <person name="Shapiro H."/>
            <person name="Jin Y.S."/>
            <person name="Passoth V."/>
            <person name="Richardson P.M."/>
        </authorList>
    </citation>
    <scope>NUCLEOTIDE SEQUENCE [LARGE SCALE GENOMIC DNA]</scope>
    <source>
        <strain evidence="5">ATCC 58785 / CBS 6054 / NBRC 10063 / NRRL Y-11545</strain>
    </source>
</reference>
<dbReference type="Pfam" id="PF00620">
    <property type="entry name" value="RhoGAP"/>
    <property type="match status" value="1"/>
</dbReference>
<dbReference type="InterPro" id="IPR000198">
    <property type="entry name" value="RhoGAP_dom"/>
</dbReference>
<evidence type="ECO:0000256" key="2">
    <source>
        <dbReference type="SAM" id="MobiDB-lite"/>
    </source>
</evidence>
<keyword evidence="1" id="KW-0175">Coiled coil</keyword>
<protein>
    <recommendedName>
        <fullName evidence="3">Rho-GAP domain-containing protein</fullName>
    </recommendedName>
</protein>
<dbReference type="Gene3D" id="1.10.555.10">
    <property type="entry name" value="Rho GTPase activation protein"/>
    <property type="match status" value="1"/>
</dbReference>
<dbReference type="InterPro" id="IPR027267">
    <property type="entry name" value="AH/BAR_dom_sf"/>
</dbReference>
<name>A3LV65_PICST</name>
<proteinExistence type="predicted"/>
<dbReference type="KEGG" id="pic:PICST_60893"/>
<dbReference type="GO" id="GO:0007165">
    <property type="term" value="P:signal transduction"/>
    <property type="evidence" value="ECO:0007669"/>
    <property type="project" value="InterPro"/>
</dbReference>